<dbReference type="Proteomes" id="UP000266723">
    <property type="component" value="Unassembled WGS sequence"/>
</dbReference>
<evidence type="ECO:0000313" key="2">
    <source>
        <dbReference type="Proteomes" id="UP000266723"/>
    </source>
</evidence>
<keyword evidence="2" id="KW-1185">Reference proteome</keyword>
<name>A0ABQ7AFT8_BRACR</name>
<accession>A0ABQ7AFT8</accession>
<sequence length="85" mass="9715">MVSSVQWTFDCMDYSIIGSLMVMASMRHTVSEDTNKSFLLDYDSSIPFLLEDISKSMPNVEVAEIDPPPLIRQNTSFMFLLERSD</sequence>
<reference evidence="1 2" key="1">
    <citation type="journal article" date="2020" name="BMC Genomics">
        <title>Intraspecific diversification of the crop wild relative Brassica cretica Lam. using demographic model selection.</title>
        <authorList>
            <person name="Kioukis A."/>
            <person name="Michalopoulou V.A."/>
            <person name="Briers L."/>
            <person name="Pirintsos S."/>
            <person name="Studholme D.J."/>
            <person name="Pavlidis P."/>
            <person name="Sarris P.F."/>
        </authorList>
    </citation>
    <scope>NUCLEOTIDE SEQUENCE [LARGE SCALE GENOMIC DNA]</scope>
    <source>
        <strain evidence="2">cv. PFS-1207/04</strain>
    </source>
</reference>
<protein>
    <submittedName>
        <fullName evidence="1">Uncharacterized protein</fullName>
    </submittedName>
</protein>
<organism evidence="1 2">
    <name type="scientific">Brassica cretica</name>
    <name type="common">Mustard</name>
    <dbReference type="NCBI Taxonomy" id="69181"/>
    <lineage>
        <taxon>Eukaryota</taxon>
        <taxon>Viridiplantae</taxon>
        <taxon>Streptophyta</taxon>
        <taxon>Embryophyta</taxon>
        <taxon>Tracheophyta</taxon>
        <taxon>Spermatophyta</taxon>
        <taxon>Magnoliopsida</taxon>
        <taxon>eudicotyledons</taxon>
        <taxon>Gunneridae</taxon>
        <taxon>Pentapetalae</taxon>
        <taxon>rosids</taxon>
        <taxon>malvids</taxon>
        <taxon>Brassicales</taxon>
        <taxon>Brassicaceae</taxon>
        <taxon>Brassiceae</taxon>
        <taxon>Brassica</taxon>
    </lineage>
</organism>
<comment type="caution">
    <text evidence="1">The sequence shown here is derived from an EMBL/GenBank/DDBJ whole genome shotgun (WGS) entry which is preliminary data.</text>
</comment>
<evidence type="ECO:0000313" key="1">
    <source>
        <dbReference type="EMBL" id="KAF3496465.1"/>
    </source>
</evidence>
<proteinExistence type="predicted"/>
<dbReference type="EMBL" id="QGKV02002055">
    <property type="protein sequence ID" value="KAF3496465.1"/>
    <property type="molecule type" value="Genomic_DNA"/>
</dbReference>
<gene>
    <name evidence="1" type="ORF">DY000_02057485</name>
</gene>